<name>A0ABR2T7B2_9ROSI</name>
<dbReference type="Pfam" id="PF13456">
    <property type="entry name" value="RVT_3"/>
    <property type="match status" value="1"/>
</dbReference>
<dbReference type="CDD" id="cd06222">
    <property type="entry name" value="RNase_H_like"/>
    <property type="match status" value="1"/>
</dbReference>
<accession>A0ABR2T7B2</accession>
<dbReference type="Gene3D" id="3.30.420.10">
    <property type="entry name" value="Ribonuclease H-like superfamily/Ribonuclease H"/>
    <property type="match status" value="1"/>
</dbReference>
<proteinExistence type="predicted"/>
<reference evidence="2 3" key="1">
    <citation type="journal article" date="2024" name="G3 (Bethesda)">
        <title>Genome assembly of Hibiscus sabdariffa L. provides insights into metabolisms of medicinal natural products.</title>
        <authorList>
            <person name="Kim T."/>
        </authorList>
    </citation>
    <scope>NUCLEOTIDE SEQUENCE [LARGE SCALE GENOMIC DNA]</scope>
    <source>
        <strain evidence="2">TK-2024</strain>
        <tissue evidence="2">Old leaves</tissue>
    </source>
</reference>
<dbReference type="SUPFAM" id="SSF53098">
    <property type="entry name" value="Ribonuclease H-like"/>
    <property type="match status" value="1"/>
</dbReference>
<dbReference type="InterPro" id="IPR012337">
    <property type="entry name" value="RNaseH-like_sf"/>
</dbReference>
<dbReference type="Proteomes" id="UP001396334">
    <property type="component" value="Unassembled WGS sequence"/>
</dbReference>
<dbReference type="InterPro" id="IPR036397">
    <property type="entry name" value="RNaseH_sf"/>
</dbReference>
<dbReference type="InterPro" id="IPR053151">
    <property type="entry name" value="RNase_H-like"/>
</dbReference>
<dbReference type="PANTHER" id="PTHR47723:SF13">
    <property type="entry name" value="PUTATIVE-RELATED"/>
    <property type="match status" value="1"/>
</dbReference>
<organism evidence="2 3">
    <name type="scientific">Hibiscus sabdariffa</name>
    <name type="common">roselle</name>
    <dbReference type="NCBI Taxonomy" id="183260"/>
    <lineage>
        <taxon>Eukaryota</taxon>
        <taxon>Viridiplantae</taxon>
        <taxon>Streptophyta</taxon>
        <taxon>Embryophyta</taxon>
        <taxon>Tracheophyta</taxon>
        <taxon>Spermatophyta</taxon>
        <taxon>Magnoliopsida</taxon>
        <taxon>eudicotyledons</taxon>
        <taxon>Gunneridae</taxon>
        <taxon>Pentapetalae</taxon>
        <taxon>rosids</taxon>
        <taxon>malvids</taxon>
        <taxon>Malvales</taxon>
        <taxon>Malvaceae</taxon>
        <taxon>Malvoideae</taxon>
        <taxon>Hibiscus</taxon>
    </lineage>
</organism>
<dbReference type="PANTHER" id="PTHR47723">
    <property type="entry name" value="OS05G0353850 PROTEIN"/>
    <property type="match status" value="1"/>
</dbReference>
<evidence type="ECO:0000313" key="2">
    <source>
        <dbReference type="EMBL" id="KAK9033053.1"/>
    </source>
</evidence>
<dbReference type="InterPro" id="IPR002156">
    <property type="entry name" value="RNaseH_domain"/>
</dbReference>
<evidence type="ECO:0000259" key="1">
    <source>
        <dbReference type="Pfam" id="PF13456"/>
    </source>
</evidence>
<feature type="domain" description="RNase H type-1" evidence="1">
    <location>
        <begin position="139"/>
        <end position="226"/>
    </location>
</feature>
<gene>
    <name evidence="2" type="ORF">V6N11_018091</name>
</gene>
<evidence type="ECO:0000313" key="3">
    <source>
        <dbReference type="Proteomes" id="UP001396334"/>
    </source>
</evidence>
<sequence>MSHGKSVATMSTTNGDWNWNWEAFHDKLPPYMLLHMTAIKGPINAIASDRIDWEDRWSEFCTMKFKGWIQINLLKPKYFAKVYVDWDLLFSSILGNLWLYRNSFAFNNPLKSYGYTFDHSHALQATMLKAIVLGWFKLNSDGAQRLPDGRAKCGGTIRDSNGNWILGFSKGLGVCWIMEAELWGVYTGLLCARNLNLRDIEIEVDSLKALCFIKLGAHGQSNKVADQMMMIADVEDLEVRLFHDPPLEVGRLLHEEVGA</sequence>
<dbReference type="EMBL" id="JBBPBN010000008">
    <property type="protein sequence ID" value="KAK9033053.1"/>
    <property type="molecule type" value="Genomic_DNA"/>
</dbReference>
<dbReference type="InterPro" id="IPR044730">
    <property type="entry name" value="RNase_H-like_dom_plant"/>
</dbReference>
<protein>
    <recommendedName>
        <fullName evidence="1">RNase H type-1 domain-containing protein</fullName>
    </recommendedName>
</protein>
<keyword evidence="3" id="KW-1185">Reference proteome</keyword>
<comment type="caution">
    <text evidence="2">The sequence shown here is derived from an EMBL/GenBank/DDBJ whole genome shotgun (WGS) entry which is preliminary data.</text>
</comment>